<evidence type="ECO:0000259" key="1">
    <source>
        <dbReference type="Pfam" id="PF12705"/>
    </source>
</evidence>
<gene>
    <name evidence="2" type="ORF">COX73_01360</name>
</gene>
<dbReference type="Pfam" id="PF12705">
    <property type="entry name" value="PDDEXK_1"/>
    <property type="match status" value="1"/>
</dbReference>
<dbReference type="AlphaFoldDB" id="A0A2M7VKY2"/>
<proteinExistence type="predicted"/>
<dbReference type="InterPro" id="IPR011335">
    <property type="entry name" value="Restrct_endonuc-II-like"/>
</dbReference>
<comment type="caution">
    <text evidence="2">The sequence shown here is derived from an EMBL/GenBank/DDBJ whole genome shotgun (WGS) entry which is preliminary data.</text>
</comment>
<protein>
    <recommendedName>
        <fullName evidence="1">PD-(D/E)XK endonuclease-like domain-containing protein</fullName>
    </recommendedName>
</protein>
<feature type="non-terminal residue" evidence="2">
    <location>
        <position position="1"/>
    </location>
</feature>
<evidence type="ECO:0000313" key="2">
    <source>
        <dbReference type="EMBL" id="PJA02329.1"/>
    </source>
</evidence>
<dbReference type="Gene3D" id="3.90.320.10">
    <property type="match status" value="1"/>
</dbReference>
<name>A0A2M7VKY2_9BACT</name>
<feature type="domain" description="PD-(D/E)XK endonuclease-like" evidence="1">
    <location>
        <begin position="248"/>
        <end position="310"/>
    </location>
</feature>
<dbReference type="SUPFAM" id="SSF52980">
    <property type="entry name" value="Restriction endonuclease-like"/>
    <property type="match status" value="1"/>
</dbReference>
<evidence type="ECO:0000313" key="3">
    <source>
        <dbReference type="Proteomes" id="UP000231469"/>
    </source>
</evidence>
<dbReference type="InterPro" id="IPR011604">
    <property type="entry name" value="PDDEXK-like_dom_sf"/>
</dbReference>
<dbReference type="EMBL" id="PFPS01000059">
    <property type="protein sequence ID" value="PJA02329.1"/>
    <property type="molecule type" value="Genomic_DNA"/>
</dbReference>
<dbReference type="Proteomes" id="UP000231469">
    <property type="component" value="Unassembled WGS sequence"/>
</dbReference>
<reference evidence="3" key="1">
    <citation type="submission" date="2017-09" db="EMBL/GenBank/DDBJ databases">
        <title>Depth-based differentiation of microbial function through sediment-hosted aquifers and enrichment of novel symbionts in the deep terrestrial subsurface.</title>
        <authorList>
            <person name="Probst A.J."/>
            <person name="Ladd B."/>
            <person name="Jarett J.K."/>
            <person name="Geller-Mcgrath D.E."/>
            <person name="Sieber C.M.K."/>
            <person name="Emerson J.B."/>
            <person name="Anantharaman K."/>
            <person name="Thomas B.C."/>
            <person name="Malmstrom R."/>
            <person name="Stieglmeier M."/>
            <person name="Klingl A."/>
            <person name="Woyke T."/>
            <person name="Ryan C.M."/>
            <person name="Banfield J.F."/>
        </authorList>
    </citation>
    <scope>NUCLEOTIDE SEQUENCE [LARGE SCALE GENOMIC DNA]</scope>
</reference>
<sequence>GSETVGTATERCIYCDSKNTVKRGTRKKKLEVVQLYFCKDCQKTFTPQKIKGRHYPLKVILDGLSFYNLGYNLEDSSRLIKEKYGLNLRPSTLADWVNEFSDLCKYSRLRKFGMKLFSPHQVVQGINLYHRQVYKFRIHQAKLALLLQEDIKNYHFEPLREFLEAIYAECPHYLFKEGERASETKVNFNLNQVLIREKTNFANRVANLVLQAVGDNKLRHEVLQQFMLCNDSVTVATEVPVYLLPEDIEHMESQLDFEIPVKIDKVLTGHIDFIQVRNGAVHILDYKANAAKERPIEQLTLYALALSRLTGLRLYDFKCAWFDEKNYFEFFPLHIVYKLRERQPRVPRNQRSLGILGESQKK</sequence>
<accession>A0A2M7VKY2</accession>
<dbReference type="InterPro" id="IPR038726">
    <property type="entry name" value="PDDEXK_AddAB-type"/>
</dbReference>
<organism evidence="2 3">
    <name type="scientific">bacterium (Candidatus Gribaldobacteria) CG_4_10_14_0_2_um_filter_36_18</name>
    <dbReference type="NCBI Taxonomy" id="2014264"/>
    <lineage>
        <taxon>Bacteria</taxon>
        <taxon>Candidatus Gribaldobacteria</taxon>
    </lineage>
</organism>